<dbReference type="AlphaFoldDB" id="A0A1C4V516"/>
<dbReference type="Proteomes" id="UP000198551">
    <property type="component" value="Unassembled WGS sequence"/>
</dbReference>
<protein>
    <submittedName>
        <fullName evidence="1">Uncharacterized protein</fullName>
    </submittedName>
</protein>
<dbReference type="RefSeq" id="WP_091042040.1">
    <property type="nucleotide sequence ID" value="NZ_FMCV01000002.1"/>
</dbReference>
<proteinExistence type="predicted"/>
<dbReference type="EMBL" id="FMCV01000002">
    <property type="protein sequence ID" value="SCE79006.1"/>
    <property type="molecule type" value="Genomic_DNA"/>
</dbReference>
<gene>
    <name evidence="1" type="ORF">GA0070215_102400</name>
</gene>
<sequence length="164" mass="18479">MQFAQIVERLDGFDTPVFGRTLQPSDDDRRTARGVIAFLEDRRALYEHPDREITDHLIGSVLRIRERLTELLADGGLPDAIAELLRPIRAACRDFLTAAAINDTDARLLIDPTGSDRVRVLRTEAYFALRRLRDATGFNIGLLAIRYGLDVEDQLDALIPESFS</sequence>
<reference evidence="2" key="1">
    <citation type="submission" date="2016-06" db="EMBL/GenBank/DDBJ databases">
        <authorList>
            <person name="Varghese N."/>
        </authorList>
    </citation>
    <scope>NUCLEOTIDE SEQUENCE [LARGE SCALE GENOMIC DNA]</scope>
    <source>
        <strain evidence="2">DSM 45555</strain>
    </source>
</reference>
<name>A0A1C4V516_9ACTN</name>
<dbReference type="Pfam" id="PF20355">
    <property type="entry name" value="DUF6650"/>
    <property type="match status" value="1"/>
</dbReference>
<keyword evidence="2" id="KW-1185">Reference proteome</keyword>
<organism evidence="1 2">
    <name type="scientific">Micromonospora marina</name>
    <dbReference type="NCBI Taxonomy" id="307120"/>
    <lineage>
        <taxon>Bacteria</taxon>
        <taxon>Bacillati</taxon>
        <taxon>Actinomycetota</taxon>
        <taxon>Actinomycetes</taxon>
        <taxon>Micromonosporales</taxon>
        <taxon>Micromonosporaceae</taxon>
        <taxon>Micromonospora</taxon>
    </lineage>
</organism>
<evidence type="ECO:0000313" key="1">
    <source>
        <dbReference type="EMBL" id="SCE79006.1"/>
    </source>
</evidence>
<dbReference type="InterPro" id="IPR046592">
    <property type="entry name" value="DUF6650"/>
</dbReference>
<evidence type="ECO:0000313" key="2">
    <source>
        <dbReference type="Proteomes" id="UP000198551"/>
    </source>
</evidence>
<accession>A0A1C4V516</accession>